<dbReference type="SUPFAM" id="SSF53300">
    <property type="entry name" value="vWA-like"/>
    <property type="match status" value="1"/>
</dbReference>
<dbReference type="GO" id="GO:0046872">
    <property type="term" value="F:metal ion binding"/>
    <property type="evidence" value="ECO:0007669"/>
    <property type="project" value="UniProtKB-KW"/>
</dbReference>
<dbReference type="PANTHER" id="PTHR11905">
    <property type="entry name" value="ADAM A DISINTEGRIN AND METALLOPROTEASE DOMAIN"/>
    <property type="match status" value="1"/>
</dbReference>
<sequence>MIIYLLCVIGLPLGYLNASFLHNVINEDVETEISDWSEAKTDGKTRIIDFLIGFDSSLTRYYNYDEELIKSATVTLAHTINQYFYPLNIKVSIVDIVPIKGTNMGLDDFIEWRKEQSNIVTHDVVVLLRHNYEGGIAYGNGICTKNSLIISGFFPESTMNNAWVLIHQIAHVVGLTHTQKFDCHCSESVPEKCLKIRGFPPCSVQGMVDKMQKHQCLLEENSTIASSLTVRRSSLPICGNGLLEKNEQCDCGPEKYCDNVLCDPHRCQFILEKKIINFVITFSVALLCFIALLITWSGCYTEPSDYLFIIKSSYYNTEDQWKIVKEATSKVASLLDIGRSEQSSRMAVALFDNFNPPKLVIDFQTYGRSSDLKTALYNLPLLPCGSWCSGQQQKSDIEQLIGIMPRVNFTRHTHIILIASHYLDTTQLQFLFSTGAMPVIQQFLLPQTSRIVTYDSPYYNYFYAYYDQYRSWAEKTCYEIIGCQECMHSIQTSSIIDKPNEIVTVHSGDSSKWKDSSLKEFPVNLLETSSAASSTHPTTDMDYEYEITADPPGMKINKTPLKDSVKENNVEDFEII</sequence>
<feature type="binding site" evidence="1">
    <location>
        <position position="167"/>
    </location>
    <ligand>
        <name>Zn(2+)</name>
        <dbReference type="ChEBI" id="CHEBI:29105"/>
        <note>catalytic</note>
    </ligand>
</feature>
<proteinExistence type="predicted"/>
<evidence type="ECO:0000313" key="6">
    <source>
        <dbReference type="Proteomes" id="UP000494206"/>
    </source>
</evidence>
<gene>
    <name evidence="5" type="ORF">CBOVIS_LOCUS3309</name>
</gene>
<evidence type="ECO:0000256" key="1">
    <source>
        <dbReference type="PROSITE-ProRule" id="PRU00276"/>
    </source>
</evidence>
<dbReference type="InterPro" id="IPR001590">
    <property type="entry name" value="Peptidase_M12B"/>
</dbReference>
<keyword evidence="2" id="KW-0812">Transmembrane</keyword>
<feature type="chain" id="PRO_5035805536" description="Peptidase M12B domain-containing protein" evidence="3">
    <location>
        <begin position="19"/>
        <end position="576"/>
    </location>
</feature>
<dbReference type="OrthoDB" id="2131567at2759"/>
<dbReference type="PANTHER" id="PTHR11905:SF238">
    <property type="entry name" value="PEPTIDASE M12B DOMAIN-CONTAINING PROTEIN-RELATED"/>
    <property type="match status" value="1"/>
</dbReference>
<evidence type="ECO:0000313" key="5">
    <source>
        <dbReference type="EMBL" id="CAB3400345.1"/>
    </source>
</evidence>
<dbReference type="Gene3D" id="3.40.50.410">
    <property type="entry name" value="von Willebrand factor, type A domain"/>
    <property type="match status" value="1"/>
</dbReference>
<feature type="domain" description="Peptidase M12B" evidence="4">
    <location>
        <begin position="46"/>
        <end position="194"/>
    </location>
</feature>
<dbReference type="EMBL" id="CADEPM010000002">
    <property type="protein sequence ID" value="CAB3400345.1"/>
    <property type="molecule type" value="Genomic_DNA"/>
</dbReference>
<evidence type="ECO:0000256" key="3">
    <source>
        <dbReference type="SAM" id="SignalP"/>
    </source>
</evidence>
<feature type="binding site" evidence="1">
    <location>
        <position position="177"/>
    </location>
    <ligand>
        <name>Zn(2+)</name>
        <dbReference type="ChEBI" id="CHEBI:29105"/>
        <note>catalytic</note>
    </ligand>
</feature>
<dbReference type="InterPro" id="IPR036465">
    <property type="entry name" value="vWFA_dom_sf"/>
</dbReference>
<reference evidence="5 6" key="1">
    <citation type="submission" date="2020-04" db="EMBL/GenBank/DDBJ databases">
        <authorList>
            <person name="Laetsch R D."/>
            <person name="Stevens L."/>
            <person name="Kumar S."/>
            <person name="Blaxter L. M."/>
        </authorList>
    </citation>
    <scope>NUCLEOTIDE SEQUENCE [LARGE SCALE GENOMIC DNA]</scope>
</reference>
<keyword evidence="2" id="KW-0472">Membrane</keyword>
<dbReference type="Gene3D" id="3.40.390.10">
    <property type="entry name" value="Collagenase (Catalytic Domain)"/>
    <property type="match status" value="1"/>
</dbReference>
<accession>A0A8S1EK78</accession>
<dbReference type="SUPFAM" id="SSF55486">
    <property type="entry name" value="Metalloproteases ('zincins'), catalytic domain"/>
    <property type="match status" value="1"/>
</dbReference>
<dbReference type="InterPro" id="IPR036436">
    <property type="entry name" value="Disintegrin_dom_sf"/>
</dbReference>
<dbReference type="InterPro" id="IPR024079">
    <property type="entry name" value="MetalloPept_cat_dom_sf"/>
</dbReference>
<dbReference type="Gene3D" id="4.10.70.10">
    <property type="entry name" value="Disintegrin domain"/>
    <property type="match status" value="1"/>
</dbReference>
<keyword evidence="1" id="KW-0479">Metal-binding</keyword>
<keyword evidence="1" id="KW-0862">Zinc</keyword>
<dbReference type="Pfam" id="PF01421">
    <property type="entry name" value="Reprolysin"/>
    <property type="match status" value="1"/>
</dbReference>
<feature type="signal peptide" evidence="3">
    <location>
        <begin position="1"/>
        <end position="18"/>
    </location>
</feature>
<dbReference type="GO" id="GO:0006509">
    <property type="term" value="P:membrane protein ectodomain proteolysis"/>
    <property type="evidence" value="ECO:0007669"/>
    <property type="project" value="TreeGrafter"/>
</dbReference>
<protein>
    <recommendedName>
        <fullName evidence="4">Peptidase M12B domain-containing protein</fullName>
    </recommendedName>
</protein>
<dbReference type="GO" id="GO:0004222">
    <property type="term" value="F:metalloendopeptidase activity"/>
    <property type="evidence" value="ECO:0007669"/>
    <property type="project" value="InterPro"/>
</dbReference>
<comment type="caution">
    <text evidence="1">Lacks conserved residue(s) required for the propagation of feature annotation.</text>
</comment>
<evidence type="ECO:0000256" key="2">
    <source>
        <dbReference type="SAM" id="Phobius"/>
    </source>
</evidence>
<dbReference type="AlphaFoldDB" id="A0A8S1EK78"/>
<keyword evidence="3" id="KW-0732">Signal</keyword>
<keyword evidence="6" id="KW-1185">Reference proteome</keyword>
<keyword evidence="2" id="KW-1133">Transmembrane helix</keyword>
<feature type="transmembrane region" description="Helical" evidence="2">
    <location>
        <begin position="275"/>
        <end position="296"/>
    </location>
</feature>
<dbReference type="Proteomes" id="UP000494206">
    <property type="component" value="Unassembled WGS sequence"/>
</dbReference>
<organism evidence="5 6">
    <name type="scientific">Caenorhabditis bovis</name>
    <dbReference type="NCBI Taxonomy" id="2654633"/>
    <lineage>
        <taxon>Eukaryota</taxon>
        <taxon>Metazoa</taxon>
        <taxon>Ecdysozoa</taxon>
        <taxon>Nematoda</taxon>
        <taxon>Chromadorea</taxon>
        <taxon>Rhabditida</taxon>
        <taxon>Rhabditina</taxon>
        <taxon>Rhabditomorpha</taxon>
        <taxon>Rhabditoidea</taxon>
        <taxon>Rhabditidae</taxon>
        <taxon>Peloderinae</taxon>
        <taxon>Caenorhabditis</taxon>
    </lineage>
</organism>
<comment type="caution">
    <text evidence="5">The sequence shown here is derived from an EMBL/GenBank/DDBJ whole genome shotgun (WGS) entry which is preliminary data.</text>
</comment>
<evidence type="ECO:0000259" key="4">
    <source>
        <dbReference type="PROSITE" id="PS50215"/>
    </source>
</evidence>
<feature type="binding site" evidence="1">
    <location>
        <position position="171"/>
    </location>
    <ligand>
        <name>Zn(2+)</name>
        <dbReference type="ChEBI" id="CHEBI:29105"/>
        <note>catalytic</note>
    </ligand>
</feature>
<name>A0A8S1EK78_9PELO</name>
<dbReference type="PROSITE" id="PS50215">
    <property type="entry name" value="ADAM_MEPRO"/>
    <property type="match status" value="1"/>
</dbReference>